<comment type="subcellular location">
    <subcellularLocation>
        <location evidence="1">Secreted</location>
    </subcellularLocation>
</comment>
<feature type="compositionally biased region" description="Low complexity" evidence="5">
    <location>
        <begin position="14"/>
        <end position="28"/>
    </location>
</feature>
<keyword evidence="7" id="KW-1185">Reference proteome</keyword>
<reference evidence="6 7" key="1">
    <citation type="submission" date="2018-10" db="EMBL/GenBank/DDBJ databases">
        <authorList>
            <person name="Ekblom R."/>
            <person name="Jareborg N."/>
        </authorList>
    </citation>
    <scope>NUCLEOTIDE SEQUENCE [LARGE SCALE GENOMIC DNA]</scope>
    <source>
        <tissue evidence="6">Muscle</tissue>
    </source>
</reference>
<protein>
    <recommendedName>
        <fullName evidence="8">Major allergen I polypeptide chain 1</fullName>
    </recommendedName>
</protein>
<dbReference type="SUPFAM" id="SSF48201">
    <property type="entry name" value="Uteroglobin-like"/>
    <property type="match status" value="1"/>
</dbReference>
<dbReference type="AlphaFoldDB" id="A0A9X9LE00"/>
<sequence>HTSPPSVAPGQVQAAARRGLAGPPGRGRPCSSVGIKGLRAGQGAAATHIMKPAGALLLLCAALLLISGGDCKICSAVEHDVTLFIKGTPDEYVQQVAQYRNETIILENARSLKECVDGKFTEDDKTNAINVLNKIYSSPLC</sequence>
<dbReference type="InterPro" id="IPR035960">
    <property type="entry name" value="Secretoglobin_sf"/>
</dbReference>
<dbReference type="GO" id="GO:0005576">
    <property type="term" value="C:extracellular region"/>
    <property type="evidence" value="ECO:0007669"/>
    <property type="project" value="UniProtKB-SubCell"/>
</dbReference>
<evidence type="ECO:0000256" key="1">
    <source>
        <dbReference type="ARBA" id="ARBA00004613"/>
    </source>
</evidence>
<dbReference type="CDD" id="cd00633">
    <property type="entry name" value="Secretoglobin"/>
    <property type="match status" value="1"/>
</dbReference>
<evidence type="ECO:0000256" key="3">
    <source>
        <dbReference type="ARBA" id="ARBA00022525"/>
    </source>
</evidence>
<keyword evidence="3" id="KW-0964">Secreted</keyword>
<comment type="caution">
    <text evidence="6">The sequence shown here is derived from an EMBL/GenBank/DDBJ whole genome shotgun (WGS) entry which is preliminary data.</text>
</comment>
<dbReference type="EMBL" id="CYRY02001041">
    <property type="protein sequence ID" value="VCW57428.1"/>
    <property type="molecule type" value="Genomic_DNA"/>
</dbReference>
<dbReference type="PRINTS" id="PR00827">
    <property type="entry name" value="FELALLERGEN"/>
</dbReference>
<accession>A0A9X9LE00</accession>
<name>A0A9X9LE00_GULGU</name>
<feature type="region of interest" description="Disordered" evidence="5">
    <location>
        <begin position="1"/>
        <end position="28"/>
    </location>
</feature>
<dbReference type="Pfam" id="PF01099">
    <property type="entry name" value="Uteroglobin"/>
    <property type="match status" value="1"/>
</dbReference>
<dbReference type="PROSITE" id="PS51311">
    <property type="entry name" value="SCGB"/>
    <property type="match status" value="1"/>
</dbReference>
<dbReference type="InterPro" id="IPR053723">
    <property type="entry name" value="Secretoglobin_Domain_sf"/>
</dbReference>
<comment type="similarity">
    <text evidence="2">Belongs to the secretoglobin family.</text>
</comment>
<dbReference type="FunFam" id="1.20.920.50:FF:000001">
    <property type="entry name" value="Androgen-binding protein"/>
    <property type="match status" value="1"/>
</dbReference>
<evidence type="ECO:0000256" key="4">
    <source>
        <dbReference type="ARBA" id="ARBA00022729"/>
    </source>
</evidence>
<dbReference type="GO" id="GO:0005496">
    <property type="term" value="F:steroid binding"/>
    <property type="evidence" value="ECO:0007669"/>
    <property type="project" value="TreeGrafter"/>
</dbReference>
<evidence type="ECO:0008006" key="8">
    <source>
        <dbReference type="Google" id="ProtNLM"/>
    </source>
</evidence>
<dbReference type="SMART" id="SM00096">
    <property type="entry name" value="UTG"/>
    <property type="match status" value="1"/>
</dbReference>
<dbReference type="Gene3D" id="1.20.920.50">
    <property type="match status" value="1"/>
</dbReference>
<dbReference type="PANTHER" id="PTHR21226">
    <property type="entry name" value="ABPA10-RELATED"/>
    <property type="match status" value="1"/>
</dbReference>
<gene>
    <name evidence="6" type="ORF">BN2614_LOCUS3</name>
</gene>
<keyword evidence="4" id="KW-0732">Signal</keyword>
<evidence type="ECO:0000313" key="6">
    <source>
        <dbReference type="EMBL" id="VCW57428.1"/>
    </source>
</evidence>
<organism evidence="6 7">
    <name type="scientific">Gulo gulo</name>
    <name type="common">Wolverine</name>
    <name type="synonym">Gluton</name>
    <dbReference type="NCBI Taxonomy" id="48420"/>
    <lineage>
        <taxon>Eukaryota</taxon>
        <taxon>Metazoa</taxon>
        <taxon>Chordata</taxon>
        <taxon>Craniata</taxon>
        <taxon>Vertebrata</taxon>
        <taxon>Euteleostomi</taxon>
        <taxon>Mammalia</taxon>
        <taxon>Eutheria</taxon>
        <taxon>Laurasiatheria</taxon>
        <taxon>Carnivora</taxon>
        <taxon>Caniformia</taxon>
        <taxon>Musteloidea</taxon>
        <taxon>Mustelidae</taxon>
        <taxon>Guloninae</taxon>
        <taxon>Gulo</taxon>
    </lineage>
</organism>
<dbReference type="InterPro" id="IPR016126">
    <property type="entry name" value="Secretoglobin"/>
</dbReference>
<feature type="non-terminal residue" evidence="6">
    <location>
        <position position="141"/>
    </location>
</feature>
<evidence type="ECO:0000256" key="5">
    <source>
        <dbReference type="SAM" id="MobiDB-lite"/>
    </source>
</evidence>
<dbReference type="Proteomes" id="UP000269945">
    <property type="component" value="Unassembled WGS sequence"/>
</dbReference>
<dbReference type="PANTHER" id="PTHR21226:SF8">
    <property type="entry name" value="ABPA10-RELATED"/>
    <property type="match status" value="1"/>
</dbReference>
<dbReference type="InterPro" id="IPR006178">
    <property type="entry name" value="CH1-like"/>
</dbReference>
<proteinExistence type="inferred from homology"/>
<evidence type="ECO:0000256" key="2">
    <source>
        <dbReference type="ARBA" id="ARBA00008650"/>
    </source>
</evidence>
<evidence type="ECO:0000313" key="7">
    <source>
        <dbReference type="Proteomes" id="UP000269945"/>
    </source>
</evidence>